<organism evidence="1 2">
    <name type="scientific">Pectobacterium cacticida</name>
    <dbReference type="NCBI Taxonomy" id="69221"/>
    <lineage>
        <taxon>Bacteria</taxon>
        <taxon>Pseudomonadati</taxon>
        <taxon>Pseudomonadota</taxon>
        <taxon>Gammaproteobacteria</taxon>
        <taxon>Enterobacterales</taxon>
        <taxon>Pectobacteriaceae</taxon>
        <taxon>Pectobacterium</taxon>
    </lineage>
</organism>
<reference evidence="1 2" key="1">
    <citation type="journal article" date="2024" name="Front. Plant Sci.">
        <title>Comprehensive phenomic and genomic studies of the species, Pectobacterium cacticida and proposal for reclassification as Alcorniella cacticida comb. nov.</title>
        <authorList>
            <person name="Jonca J."/>
            <person name="Pirhonen M."/>
            <person name="Waleron M.M."/>
            <person name="Gawor J."/>
            <person name="Mrozik A."/>
            <person name="Smoktunowicz M."/>
            <person name="Waleron K."/>
            <person name="Waleron M."/>
        </authorList>
    </citation>
    <scope>NUCLEOTIDE SEQUENCE [LARGE SCALE GENOMIC DNA]</scope>
    <source>
        <strain evidence="1 2">DPMP6</strain>
    </source>
</reference>
<evidence type="ECO:0000313" key="1">
    <source>
        <dbReference type="EMBL" id="WWO37726.1"/>
    </source>
</evidence>
<accession>A0ABZ2G7E8</accession>
<proteinExistence type="predicted"/>
<dbReference type="RefSeq" id="WP_264498211.1">
    <property type="nucleotide sequence ID" value="NZ_CP109947.1"/>
</dbReference>
<evidence type="ECO:0000313" key="2">
    <source>
        <dbReference type="Proteomes" id="UP001379444"/>
    </source>
</evidence>
<name>A0ABZ2G7E8_9GAMM</name>
<keyword evidence="2" id="KW-1185">Reference proteome</keyword>
<dbReference type="Proteomes" id="UP001379444">
    <property type="component" value="Chromosome"/>
</dbReference>
<gene>
    <name evidence="1" type="ORF">QNA12_14395</name>
</gene>
<dbReference type="EMBL" id="CP125967">
    <property type="protein sequence ID" value="WWO37726.1"/>
    <property type="molecule type" value="Genomic_DNA"/>
</dbReference>
<protein>
    <submittedName>
        <fullName evidence="1">Uncharacterized protein</fullName>
    </submittedName>
</protein>
<sequence>MTVLKSAFDYVNQHYGVNACVGRRVIAYGHPGTIVRDFGQYIGVVLDDDPDSPPDPYHPTDGIIYGDIVDYTPPKINARQAKAKCNYQEYQDADYGYDFAEWLGINVPRVDYDSSRGEWRMYRYGNYQDSSIYGEWCKTKKDAKASYKEALKKYKAK</sequence>